<evidence type="ECO:0000313" key="3">
    <source>
        <dbReference type="EMBL" id="SFC04374.1"/>
    </source>
</evidence>
<reference evidence="3 4" key="1">
    <citation type="submission" date="2016-10" db="EMBL/GenBank/DDBJ databases">
        <authorList>
            <person name="de Groot N.N."/>
        </authorList>
    </citation>
    <scope>NUCLEOTIDE SEQUENCE [LARGE SCALE GENOMIC DNA]</scope>
    <source>
        <strain evidence="3 4">DSM 6793</strain>
    </source>
</reference>
<dbReference type="InterPro" id="IPR049712">
    <property type="entry name" value="Poly_export"/>
</dbReference>
<dbReference type="InterPro" id="IPR003715">
    <property type="entry name" value="Poly_export_N"/>
</dbReference>
<dbReference type="EMBL" id="FOLE01000002">
    <property type="protein sequence ID" value="SFC04374.1"/>
    <property type="molecule type" value="Genomic_DNA"/>
</dbReference>
<organism evidence="3 4">
    <name type="scientific">Flexibacter flexilis DSM 6793</name>
    <dbReference type="NCBI Taxonomy" id="927664"/>
    <lineage>
        <taxon>Bacteria</taxon>
        <taxon>Pseudomonadati</taxon>
        <taxon>Bacteroidota</taxon>
        <taxon>Cytophagia</taxon>
        <taxon>Cytophagales</taxon>
        <taxon>Flexibacteraceae</taxon>
        <taxon>Flexibacter</taxon>
    </lineage>
</organism>
<dbReference type="Proteomes" id="UP000199514">
    <property type="component" value="Unassembled WGS sequence"/>
</dbReference>
<dbReference type="STRING" id="927664.SAMN05421780_102374"/>
<proteinExistence type="predicted"/>
<dbReference type="GO" id="GO:0015159">
    <property type="term" value="F:polysaccharide transmembrane transporter activity"/>
    <property type="evidence" value="ECO:0007669"/>
    <property type="project" value="InterPro"/>
</dbReference>
<name>A0A1I1FYE3_9BACT</name>
<protein>
    <submittedName>
        <fullName evidence="3">Polysaccharide export outer membrane protein</fullName>
    </submittedName>
</protein>
<dbReference type="PROSITE" id="PS51257">
    <property type="entry name" value="PROKAR_LIPOPROTEIN"/>
    <property type="match status" value="1"/>
</dbReference>
<feature type="domain" description="Polysaccharide export protein N-terminal" evidence="2">
    <location>
        <begin position="46"/>
        <end position="146"/>
    </location>
</feature>
<keyword evidence="4" id="KW-1185">Reference proteome</keyword>
<evidence type="ECO:0000313" key="4">
    <source>
        <dbReference type="Proteomes" id="UP000199514"/>
    </source>
</evidence>
<evidence type="ECO:0000256" key="1">
    <source>
        <dbReference type="ARBA" id="ARBA00022729"/>
    </source>
</evidence>
<sequence>MKILKSLVLFALLVGVMSSCYYKRDLMFRTETSLNEGEFTTALEKVKQGYRLKKGDVISFRLFTNKGEVVIDPNYDLAKLLGSSREGEGFTKQDGSATQLSYVVDNRGYLLLPMIGKIFVDSITHPQFDSLLAVKYSAYYQEPFITSQVSSRHIVILNGTQSKIIPLGQESMNLIEAIAALPEGLGPQSDIRHIRLIRGDLRNPSVMLIDLSTIEGMKKSDLRLLPDDIIYIEPGRSVVREAVKDFGPYLTILTTTLSLIVVLFR</sequence>
<dbReference type="PANTHER" id="PTHR33619">
    <property type="entry name" value="POLYSACCHARIDE EXPORT PROTEIN GFCE-RELATED"/>
    <property type="match status" value="1"/>
</dbReference>
<evidence type="ECO:0000259" key="2">
    <source>
        <dbReference type="Pfam" id="PF02563"/>
    </source>
</evidence>
<dbReference type="Gene3D" id="3.30.1950.10">
    <property type="entry name" value="wza like domain"/>
    <property type="match status" value="1"/>
</dbReference>
<dbReference type="Gene3D" id="3.10.560.10">
    <property type="entry name" value="Outer membrane lipoprotein wza domain like"/>
    <property type="match status" value="1"/>
</dbReference>
<dbReference type="RefSeq" id="WP_091509021.1">
    <property type="nucleotide sequence ID" value="NZ_FOLE01000002.1"/>
</dbReference>
<gene>
    <name evidence="3" type="ORF">SAMN05421780_102374</name>
</gene>
<dbReference type="PANTHER" id="PTHR33619:SF3">
    <property type="entry name" value="POLYSACCHARIDE EXPORT PROTEIN GFCE-RELATED"/>
    <property type="match status" value="1"/>
</dbReference>
<dbReference type="Pfam" id="PF02563">
    <property type="entry name" value="Poly_export"/>
    <property type="match status" value="1"/>
</dbReference>
<dbReference type="AlphaFoldDB" id="A0A1I1FYE3"/>
<keyword evidence="1" id="KW-0732">Signal</keyword>
<accession>A0A1I1FYE3</accession>
<dbReference type="OrthoDB" id="1466931at2"/>